<dbReference type="InterPro" id="IPR041657">
    <property type="entry name" value="HTH_17"/>
</dbReference>
<feature type="domain" description="Helix-turn-helix" evidence="2">
    <location>
        <begin position="21"/>
        <end position="63"/>
    </location>
</feature>
<feature type="compositionally biased region" description="Low complexity" evidence="1">
    <location>
        <begin position="89"/>
        <end position="99"/>
    </location>
</feature>
<dbReference type="NCBIfam" id="TIGR01764">
    <property type="entry name" value="excise"/>
    <property type="match status" value="1"/>
</dbReference>
<feature type="compositionally biased region" description="Polar residues" evidence="1">
    <location>
        <begin position="79"/>
        <end position="88"/>
    </location>
</feature>
<proteinExistence type="predicted"/>
<dbReference type="InterPro" id="IPR010093">
    <property type="entry name" value="SinI_DNA-bd"/>
</dbReference>
<dbReference type="GO" id="GO:0003677">
    <property type="term" value="F:DNA binding"/>
    <property type="evidence" value="ECO:0007669"/>
    <property type="project" value="InterPro"/>
</dbReference>
<evidence type="ECO:0000259" key="2">
    <source>
        <dbReference type="Pfam" id="PF12728"/>
    </source>
</evidence>
<sequence length="112" mass="12160">MPPTRPTAAYSKMRSDHPLTLTVEQAGQVLGIGRSTAYELIRSGDLKCIRLRRRIVVPVAHLADRPGVDSEAVRSAVQYRSTSTERSQSAALPAAPSARVVRDCDASEPTLF</sequence>
<evidence type="ECO:0000313" key="3">
    <source>
        <dbReference type="EMBL" id="QGG96682.1"/>
    </source>
</evidence>
<evidence type="ECO:0000313" key="4">
    <source>
        <dbReference type="Proteomes" id="UP000334019"/>
    </source>
</evidence>
<dbReference type="Proteomes" id="UP000334019">
    <property type="component" value="Chromosome"/>
</dbReference>
<keyword evidence="4" id="KW-1185">Reference proteome</keyword>
<dbReference type="Pfam" id="PF12728">
    <property type="entry name" value="HTH_17"/>
    <property type="match status" value="1"/>
</dbReference>
<protein>
    <submittedName>
        <fullName evidence="3">Helix-turn-helix domain-containing protein</fullName>
    </submittedName>
</protein>
<organism evidence="3 4">
    <name type="scientific">Actinomarinicola tropica</name>
    <dbReference type="NCBI Taxonomy" id="2789776"/>
    <lineage>
        <taxon>Bacteria</taxon>
        <taxon>Bacillati</taxon>
        <taxon>Actinomycetota</taxon>
        <taxon>Acidimicrobiia</taxon>
        <taxon>Acidimicrobiales</taxon>
        <taxon>Iamiaceae</taxon>
        <taxon>Actinomarinicola</taxon>
    </lineage>
</organism>
<dbReference type="AlphaFoldDB" id="A0A5Q2RP08"/>
<dbReference type="KEGG" id="atq:GH723_17140"/>
<reference evidence="3 4" key="1">
    <citation type="submission" date="2019-11" db="EMBL/GenBank/DDBJ databases">
        <authorList>
            <person name="He Y."/>
        </authorList>
    </citation>
    <scope>NUCLEOTIDE SEQUENCE [LARGE SCALE GENOMIC DNA]</scope>
    <source>
        <strain evidence="3 4">SCSIO 58843</strain>
    </source>
</reference>
<evidence type="ECO:0000256" key="1">
    <source>
        <dbReference type="SAM" id="MobiDB-lite"/>
    </source>
</evidence>
<dbReference type="EMBL" id="CP045851">
    <property type="protein sequence ID" value="QGG96682.1"/>
    <property type="molecule type" value="Genomic_DNA"/>
</dbReference>
<accession>A0A5Q2RP08</accession>
<name>A0A5Q2RP08_9ACTN</name>
<feature type="region of interest" description="Disordered" evidence="1">
    <location>
        <begin position="79"/>
        <end position="99"/>
    </location>
</feature>
<gene>
    <name evidence="3" type="ORF">GH723_17140</name>
</gene>